<dbReference type="InterPro" id="IPR011032">
    <property type="entry name" value="GroES-like_sf"/>
</dbReference>
<organism evidence="2 3">
    <name type="scientific">Streptomyces thermolineatus</name>
    <dbReference type="NCBI Taxonomy" id="44033"/>
    <lineage>
        <taxon>Bacteria</taxon>
        <taxon>Bacillati</taxon>
        <taxon>Actinomycetota</taxon>
        <taxon>Actinomycetes</taxon>
        <taxon>Kitasatosporales</taxon>
        <taxon>Streptomycetaceae</taxon>
        <taxon>Streptomyces</taxon>
    </lineage>
</organism>
<accession>A0ABN3MUH0</accession>
<protein>
    <submittedName>
        <fullName evidence="2">Uncharacterized protein</fullName>
    </submittedName>
</protein>
<comment type="caution">
    <text evidence="2">The sequence shown here is derived from an EMBL/GenBank/DDBJ whole genome shotgun (WGS) entry which is preliminary data.</text>
</comment>
<proteinExistence type="predicted"/>
<dbReference type="RefSeq" id="WP_344385821.1">
    <property type="nucleotide sequence ID" value="NZ_BAAATA010000046.1"/>
</dbReference>
<feature type="region of interest" description="Disordered" evidence="1">
    <location>
        <begin position="170"/>
        <end position="193"/>
    </location>
</feature>
<sequence>MTDARRSFGFSFVPPSGPVRKTWEDKPLEDPEDYVCLVMTACSALAKTDARFRIGGFGTQDWGFDIGYDMSSFVEELPELVEGLRSGTPVEIYLYPQGVDRTLVFEPAGGEVVVKCFDHRNPNSPPKEEMHRRKDLEAMVAELAVEFARSLETVAPAVFRLEPFCRWKDGDTSDTDQLSGPCGTAGRSEQETG</sequence>
<evidence type="ECO:0000313" key="3">
    <source>
        <dbReference type="Proteomes" id="UP001501358"/>
    </source>
</evidence>
<dbReference type="SUPFAM" id="SSF50129">
    <property type="entry name" value="GroES-like"/>
    <property type="match status" value="1"/>
</dbReference>
<evidence type="ECO:0000313" key="2">
    <source>
        <dbReference type="EMBL" id="GAA2508900.1"/>
    </source>
</evidence>
<reference evidence="2 3" key="1">
    <citation type="journal article" date="2019" name="Int. J. Syst. Evol. Microbiol.">
        <title>The Global Catalogue of Microorganisms (GCM) 10K type strain sequencing project: providing services to taxonomists for standard genome sequencing and annotation.</title>
        <authorList>
            <consortium name="The Broad Institute Genomics Platform"/>
            <consortium name="The Broad Institute Genome Sequencing Center for Infectious Disease"/>
            <person name="Wu L."/>
            <person name="Ma J."/>
        </authorList>
    </citation>
    <scope>NUCLEOTIDE SEQUENCE [LARGE SCALE GENOMIC DNA]</scope>
    <source>
        <strain evidence="2 3">JCM 6307</strain>
    </source>
</reference>
<dbReference type="EMBL" id="BAAATA010000046">
    <property type="protein sequence ID" value="GAA2508900.1"/>
    <property type="molecule type" value="Genomic_DNA"/>
</dbReference>
<evidence type="ECO:0000256" key="1">
    <source>
        <dbReference type="SAM" id="MobiDB-lite"/>
    </source>
</evidence>
<keyword evidence="3" id="KW-1185">Reference proteome</keyword>
<name>A0ABN3MUH0_9ACTN</name>
<gene>
    <name evidence="2" type="ORF">GCM10010406_51710</name>
</gene>
<dbReference type="Proteomes" id="UP001501358">
    <property type="component" value="Unassembled WGS sequence"/>
</dbReference>